<dbReference type="NCBIfam" id="NF004314">
    <property type="entry name" value="PRK05710.1-3"/>
    <property type="match status" value="1"/>
</dbReference>
<gene>
    <name evidence="11" type="primary">gluQRS</name>
    <name evidence="7" type="synonym">gluQ</name>
    <name evidence="11" type="ORF">ACFOLC_14280</name>
</gene>
<dbReference type="InterPro" id="IPR000924">
    <property type="entry name" value="Glu/Gln-tRNA-synth"/>
</dbReference>
<accession>A0ABV7RSM9</accession>
<dbReference type="HAMAP" id="MF_01428">
    <property type="entry name" value="Glu_Q_tRNA_synth"/>
    <property type="match status" value="1"/>
</dbReference>
<evidence type="ECO:0000313" key="12">
    <source>
        <dbReference type="Proteomes" id="UP001595740"/>
    </source>
</evidence>
<evidence type="ECO:0000256" key="9">
    <source>
        <dbReference type="SAM" id="MobiDB-lite"/>
    </source>
</evidence>
<dbReference type="EC" id="6.1.1.-" evidence="7"/>
<comment type="caution">
    <text evidence="7">Lacks conserved residue(s) required for the propagation of feature annotation.</text>
</comment>
<dbReference type="GO" id="GO:0016874">
    <property type="term" value="F:ligase activity"/>
    <property type="evidence" value="ECO:0007669"/>
    <property type="project" value="UniProtKB-KW"/>
</dbReference>
<dbReference type="InterPro" id="IPR049940">
    <property type="entry name" value="GluQ/Sye"/>
</dbReference>
<feature type="binding site" evidence="7">
    <location>
        <position position="60"/>
    </location>
    <ligand>
        <name>L-glutamate</name>
        <dbReference type="ChEBI" id="CHEBI:29985"/>
    </ligand>
</feature>
<feature type="compositionally biased region" description="Pro residues" evidence="9">
    <location>
        <begin position="8"/>
        <end position="20"/>
    </location>
</feature>
<feature type="binding site" evidence="7">
    <location>
        <position position="186"/>
    </location>
    <ligand>
        <name>L-glutamate</name>
        <dbReference type="ChEBI" id="CHEBI:29985"/>
    </ligand>
</feature>
<dbReference type="PANTHER" id="PTHR43311">
    <property type="entry name" value="GLUTAMATE--TRNA LIGASE"/>
    <property type="match status" value="1"/>
</dbReference>
<feature type="short sequence motif" description="'KMSKS' region" evidence="7">
    <location>
        <begin position="242"/>
        <end position="246"/>
    </location>
</feature>
<dbReference type="SUPFAM" id="SSF52374">
    <property type="entry name" value="Nucleotidylyl transferase"/>
    <property type="match status" value="1"/>
</dbReference>
<reference evidence="12" key="1">
    <citation type="journal article" date="2019" name="Int. J. Syst. Evol. Microbiol.">
        <title>The Global Catalogue of Microorganisms (GCM) 10K type strain sequencing project: providing services to taxonomists for standard genome sequencing and annotation.</title>
        <authorList>
            <consortium name="The Broad Institute Genomics Platform"/>
            <consortium name="The Broad Institute Genome Sequencing Center for Infectious Disease"/>
            <person name="Wu L."/>
            <person name="Ma J."/>
        </authorList>
    </citation>
    <scope>NUCLEOTIDE SEQUENCE [LARGE SCALE GENOMIC DNA]</scope>
    <source>
        <strain evidence="12">KCTC 42875</strain>
    </source>
</reference>
<evidence type="ECO:0000313" key="11">
    <source>
        <dbReference type="EMBL" id="MFC3552168.1"/>
    </source>
</evidence>
<keyword evidence="4" id="KW-0862">Zinc</keyword>
<feature type="binding site" evidence="7">
    <location>
        <position position="245"/>
    </location>
    <ligand>
        <name>ATP</name>
        <dbReference type="ChEBI" id="CHEBI:30616"/>
    </ligand>
</feature>
<evidence type="ECO:0000256" key="8">
    <source>
        <dbReference type="RuleBase" id="RU363037"/>
    </source>
</evidence>
<feature type="short sequence motif" description="'HIGH' region" evidence="7">
    <location>
        <begin position="27"/>
        <end position="37"/>
    </location>
</feature>
<evidence type="ECO:0000256" key="6">
    <source>
        <dbReference type="ARBA" id="ARBA00023146"/>
    </source>
</evidence>
<keyword evidence="5 7" id="KW-0067">ATP-binding</keyword>
<evidence type="ECO:0000256" key="1">
    <source>
        <dbReference type="ARBA" id="ARBA00022598"/>
    </source>
</evidence>
<dbReference type="PANTHER" id="PTHR43311:SF1">
    <property type="entry name" value="GLUTAMYL-Q TRNA(ASP) SYNTHETASE"/>
    <property type="match status" value="1"/>
</dbReference>
<comment type="similarity">
    <text evidence="7">Belongs to the class-I aminoacyl-tRNA synthetase family. GluQ subfamily.</text>
</comment>
<dbReference type="PRINTS" id="PR00987">
    <property type="entry name" value="TRNASYNTHGLU"/>
</dbReference>
<dbReference type="InterPro" id="IPR014729">
    <property type="entry name" value="Rossmann-like_a/b/a_fold"/>
</dbReference>
<feature type="binding site" evidence="7">
    <location>
        <position position="204"/>
    </location>
    <ligand>
        <name>L-glutamate</name>
        <dbReference type="ChEBI" id="CHEBI:29985"/>
    </ligand>
</feature>
<name>A0ABV7RSM9_9GAMM</name>
<dbReference type="InterPro" id="IPR022380">
    <property type="entry name" value="Glu-Q_tRNA(Asp)_Synthase"/>
</dbReference>
<keyword evidence="1 7" id="KW-0436">Ligase</keyword>
<feature type="domain" description="Glutamyl/glutaminyl-tRNA synthetase class Ib catalytic" evidence="10">
    <location>
        <begin position="22"/>
        <end position="123"/>
    </location>
</feature>
<dbReference type="InterPro" id="IPR020058">
    <property type="entry name" value="Glu/Gln-tRNA-synth_Ib_cat-dom"/>
</dbReference>
<sequence length="315" mass="33033">MTALPDEPAVPTPPTTPPAPYRGRFAPSPTGDLHFGSLLAAFGSWLLARQAGGTWLVRVEDLDPPREVAGAVQRQLDALAAFGLHSDEAIVRQSERGTLYQAALDRLLAQGLAFHCHCSRTGLAAAGGIHRRCVAQGARTDPAVRLRVADHGVVAFDDAVQGVYAQDVARAVGDFVLRRADGYWAYQLAVVVDDAAQGITDVVRGADLLDSTPRQILLQRALGLPTPRYAHLPLVLGADGRKLSKSEAALPIDRDDPLPALRAAWLRLGQDPAALAGAGSVAALLARAQSDFVVAAIPAGAGDRHDAAAVSTIAD</sequence>
<evidence type="ECO:0000256" key="4">
    <source>
        <dbReference type="ARBA" id="ARBA00022833"/>
    </source>
</evidence>
<evidence type="ECO:0000256" key="7">
    <source>
        <dbReference type="HAMAP-Rule" id="MF_01428"/>
    </source>
</evidence>
<protein>
    <recommendedName>
        <fullName evidence="7">Glutamyl-Q tRNA(Asp) synthetase</fullName>
        <shortName evidence="7">Glu-Q-RSs</shortName>
        <ecNumber evidence="7">6.1.1.-</ecNumber>
    </recommendedName>
</protein>
<proteinExistence type="inferred from homology"/>
<feature type="domain" description="Glutamyl/glutaminyl-tRNA synthetase class Ib catalytic" evidence="10">
    <location>
        <begin position="141"/>
        <end position="251"/>
    </location>
</feature>
<keyword evidence="8" id="KW-0648">Protein biosynthesis</keyword>
<feature type="region of interest" description="Disordered" evidence="9">
    <location>
        <begin position="1"/>
        <end position="25"/>
    </location>
</feature>
<dbReference type="Proteomes" id="UP001595740">
    <property type="component" value="Unassembled WGS sequence"/>
</dbReference>
<keyword evidence="6 7" id="KW-0030">Aminoacyl-tRNA synthetase</keyword>
<dbReference type="Gene3D" id="3.40.50.620">
    <property type="entry name" value="HUPs"/>
    <property type="match status" value="1"/>
</dbReference>
<keyword evidence="3 7" id="KW-0547">Nucleotide-binding</keyword>
<feature type="binding site" evidence="7">
    <location>
        <begin position="24"/>
        <end position="28"/>
    </location>
    <ligand>
        <name>L-glutamate</name>
        <dbReference type="ChEBI" id="CHEBI:29985"/>
    </ligand>
</feature>
<evidence type="ECO:0000259" key="10">
    <source>
        <dbReference type="Pfam" id="PF00749"/>
    </source>
</evidence>
<dbReference type="EMBL" id="JBHRXK010000008">
    <property type="protein sequence ID" value="MFC3552168.1"/>
    <property type="molecule type" value="Genomic_DNA"/>
</dbReference>
<keyword evidence="2" id="KW-0479">Metal-binding</keyword>
<dbReference type="NCBIfam" id="TIGR03838">
    <property type="entry name" value="queuosine_YadB"/>
    <property type="match status" value="1"/>
</dbReference>
<dbReference type="Pfam" id="PF00749">
    <property type="entry name" value="tRNA-synt_1c"/>
    <property type="match status" value="2"/>
</dbReference>
<keyword evidence="12" id="KW-1185">Reference proteome</keyword>
<organism evidence="11 12">
    <name type="scientific">Lysobacter cavernae</name>
    <dbReference type="NCBI Taxonomy" id="1685901"/>
    <lineage>
        <taxon>Bacteria</taxon>
        <taxon>Pseudomonadati</taxon>
        <taxon>Pseudomonadota</taxon>
        <taxon>Gammaproteobacteria</taxon>
        <taxon>Lysobacterales</taxon>
        <taxon>Lysobacteraceae</taxon>
        <taxon>Lysobacter</taxon>
    </lineage>
</organism>
<dbReference type="RefSeq" id="WP_386759930.1">
    <property type="nucleotide sequence ID" value="NZ_JBHRXK010000008.1"/>
</dbReference>
<comment type="function">
    <text evidence="7">Catalyzes the tRNA-independent activation of glutamate in presence of ATP and the subsequent transfer of glutamate onto a tRNA(Asp). Glutamate is transferred on the 2-amino-5-(4,5-dihydroxy-2-cyclopenten-1-yl) moiety of the queuosine in the wobble position of the QUC anticodon.</text>
</comment>
<evidence type="ECO:0000256" key="3">
    <source>
        <dbReference type="ARBA" id="ARBA00022741"/>
    </source>
</evidence>
<evidence type="ECO:0000256" key="2">
    <source>
        <dbReference type="ARBA" id="ARBA00022723"/>
    </source>
</evidence>
<evidence type="ECO:0000256" key="5">
    <source>
        <dbReference type="ARBA" id="ARBA00022840"/>
    </source>
</evidence>
<comment type="caution">
    <text evidence="11">The sequence shown here is derived from an EMBL/GenBank/DDBJ whole genome shotgun (WGS) entry which is preliminary data.</text>
</comment>